<dbReference type="Proteomes" id="UP000216164">
    <property type="component" value="Unassembled WGS sequence"/>
</dbReference>
<evidence type="ECO:0000313" key="3">
    <source>
        <dbReference type="Proteomes" id="UP000216164"/>
    </source>
</evidence>
<dbReference type="RefSeq" id="WP_003270299.1">
    <property type="nucleotide sequence ID" value="NZ_NCTK01000001.1"/>
</dbReference>
<organism evidence="2 3">
    <name type="scientific">Ralstonia solanacearum K60</name>
    <dbReference type="NCBI Taxonomy" id="1091042"/>
    <lineage>
        <taxon>Bacteria</taxon>
        <taxon>Pseudomonadati</taxon>
        <taxon>Pseudomonadota</taxon>
        <taxon>Betaproteobacteria</taxon>
        <taxon>Burkholderiales</taxon>
        <taxon>Burkholderiaceae</taxon>
        <taxon>Ralstonia</taxon>
        <taxon>Ralstonia solanacearum species complex</taxon>
    </lineage>
</organism>
<name>A0AAP7ZQI9_RALSL</name>
<dbReference type="EMBL" id="NCTK01000001">
    <property type="protein sequence ID" value="OYQ14952.1"/>
    <property type="molecule type" value="Genomic_DNA"/>
</dbReference>
<evidence type="ECO:0000313" key="1">
    <source>
        <dbReference type="EMBL" id="OYQ14905.1"/>
    </source>
</evidence>
<reference evidence="2 3" key="1">
    <citation type="submission" date="2017-04" db="EMBL/GenBank/DDBJ databases">
        <title>Genome Announcement: Closed genomes of Ralstonia solanacearum strains K60, UW551, and UW700.</title>
        <authorList>
            <person name="Hayes M."/>
            <person name="Macintyre A.M."/>
            <person name="Allen C."/>
        </authorList>
    </citation>
    <scope>NUCLEOTIDE SEQUENCE [LARGE SCALE GENOMIC DNA]</scope>
    <source>
        <strain evidence="2 3">UW25</strain>
    </source>
</reference>
<dbReference type="AlphaFoldDB" id="A0AAP7ZQI9"/>
<dbReference type="EMBL" id="NCTK01000001">
    <property type="protein sequence ID" value="OYQ14905.1"/>
    <property type="molecule type" value="Genomic_DNA"/>
</dbReference>
<protein>
    <submittedName>
        <fullName evidence="2">Uncharacterized protein</fullName>
    </submittedName>
</protein>
<comment type="caution">
    <text evidence="2">The sequence shown here is derived from an EMBL/GenBank/DDBJ whole genome shotgun (WGS) entry which is preliminary data.</text>
</comment>
<accession>A0AAP7ZQI9</accession>
<gene>
    <name evidence="1" type="ORF">B7R77_17720</name>
    <name evidence="2" type="ORF">B7R77_17995</name>
</gene>
<proteinExistence type="predicted"/>
<sequence>MRHSERLLKELDEEIARRRSTIERLAGSIDAIGEFLSIAHRAGVNLRLLDPLGGDLQLSTQNHAAALRFLNAHGITSKLHGSTQSNLHYSLALPGVKRPVFFLVPPHTARAEGWEQPQRREVAA</sequence>
<evidence type="ECO:0000313" key="2">
    <source>
        <dbReference type="EMBL" id="OYQ14952.1"/>
    </source>
</evidence>